<sequence length="175" mass="19171">MLLGNHLIHLSVAATTISYHGYDTNCTTSTQTSGTQIQYPPMPQMQHALWLAQASMQPLVAACPYTQQWNAEADEGGTSRDADVTCRAAPVEYVLQPSKEVTFHKADATIQTHLGDARKELTRKFMACRVAPTQTVSSKHGTIAKALINPPARASLKACWLDWVGRWCLEGQTTS</sequence>
<evidence type="ECO:0000313" key="1">
    <source>
        <dbReference type="EMBL" id="TPX45730.1"/>
    </source>
</evidence>
<dbReference type="AlphaFoldDB" id="A0A507D3C2"/>
<dbReference type="VEuPathDB" id="FungiDB:SeMB42_g03887"/>
<dbReference type="Proteomes" id="UP000317494">
    <property type="component" value="Unassembled WGS sequence"/>
</dbReference>
<gene>
    <name evidence="1" type="ORF">SeMB42_g03887</name>
</gene>
<protein>
    <submittedName>
        <fullName evidence="1">Uncharacterized protein</fullName>
    </submittedName>
</protein>
<evidence type="ECO:0000313" key="2">
    <source>
        <dbReference type="Proteomes" id="UP000317494"/>
    </source>
</evidence>
<proteinExistence type="predicted"/>
<keyword evidence="2" id="KW-1185">Reference proteome</keyword>
<reference evidence="1 2" key="1">
    <citation type="journal article" date="2019" name="Sci. Rep.">
        <title>Comparative genomics of chytrid fungi reveal insights into the obligate biotrophic and pathogenic lifestyle of Synchytrium endobioticum.</title>
        <authorList>
            <person name="van de Vossenberg B.T.L.H."/>
            <person name="Warris S."/>
            <person name="Nguyen H.D.T."/>
            <person name="van Gent-Pelzer M.P.E."/>
            <person name="Joly D.L."/>
            <person name="van de Geest H.C."/>
            <person name="Bonants P.J.M."/>
            <person name="Smith D.S."/>
            <person name="Levesque C.A."/>
            <person name="van der Lee T.A.J."/>
        </authorList>
    </citation>
    <scope>NUCLEOTIDE SEQUENCE [LARGE SCALE GENOMIC DNA]</scope>
    <source>
        <strain evidence="1 2">MB42</strain>
    </source>
</reference>
<comment type="caution">
    <text evidence="1">The sequence shown here is derived from an EMBL/GenBank/DDBJ whole genome shotgun (WGS) entry which is preliminary data.</text>
</comment>
<accession>A0A507D3C2</accession>
<organism evidence="1 2">
    <name type="scientific">Synchytrium endobioticum</name>
    <dbReference type="NCBI Taxonomy" id="286115"/>
    <lineage>
        <taxon>Eukaryota</taxon>
        <taxon>Fungi</taxon>
        <taxon>Fungi incertae sedis</taxon>
        <taxon>Chytridiomycota</taxon>
        <taxon>Chytridiomycota incertae sedis</taxon>
        <taxon>Chytridiomycetes</taxon>
        <taxon>Synchytriales</taxon>
        <taxon>Synchytriaceae</taxon>
        <taxon>Synchytrium</taxon>
    </lineage>
</organism>
<name>A0A507D3C2_9FUNG</name>
<dbReference type="EMBL" id="QEAN01000147">
    <property type="protein sequence ID" value="TPX45730.1"/>
    <property type="molecule type" value="Genomic_DNA"/>
</dbReference>